<dbReference type="Proteomes" id="UP000524246">
    <property type="component" value="Unassembled WGS sequence"/>
</dbReference>
<evidence type="ECO:0000256" key="7">
    <source>
        <dbReference type="ARBA" id="ARBA00022430"/>
    </source>
</evidence>
<dbReference type="InterPro" id="IPR015928">
    <property type="entry name" value="Aconitase/3IPM_dehydase_swvl"/>
</dbReference>
<evidence type="ECO:0000256" key="3">
    <source>
        <dbReference type="ARBA" id="ARBA00004729"/>
    </source>
</evidence>
<proteinExistence type="inferred from homology"/>
<evidence type="ECO:0000256" key="10">
    <source>
        <dbReference type="ARBA" id="ARBA00023304"/>
    </source>
</evidence>
<evidence type="ECO:0000256" key="5">
    <source>
        <dbReference type="ARBA" id="ARBA00011271"/>
    </source>
</evidence>
<protein>
    <recommendedName>
        <fullName evidence="6">3-isopropylmalate dehydratase</fullName>
        <ecNumber evidence="6">4.2.1.33</ecNumber>
    </recommendedName>
</protein>
<gene>
    <name evidence="12" type="ORF">GYA55_07305</name>
</gene>
<dbReference type="AlphaFoldDB" id="A0A7X9FRF6"/>
<dbReference type="PANTHER" id="PTHR43345">
    <property type="entry name" value="3-ISOPROPYLMALATE DEHYDRATASE SMALL SUBUNIT 2-RELATED-RELATED"/>
    <property type="match status" value="1"/>
</dbReference>
<keyword evidence="7" id="KW-0432">Leucine biosynthesis</keyword>
<comment type="caution">
    <text evidence="12">The sequence shown here is derived from an EMBL/GenBank/DDBJ whole genome shotgun (WGS) entry which is preliminary data.</text>
</comment>
<reference evidence="12 13" key="1">
    <citation type="journal article" date="2020" name="Biotechnol. Biofuels">
        <title>New insights from the biogas microbiome by comprehensive genome-resolved metagenomics of nearly 1600 species originating from multiple anaerobic digesters.</title>
        <authorList>
            <person name="Campanaro S."/>
            <person name="Treu L."/>
            <person name="Rodriguez-R L.M."/>
            <person name="Kovalovszki A."/>
            <person name="Ziels R.M."/>
            <person name="Maus I."/>
            <person name="Zhu X."/>
            <person name="Kougias P.G."/>
            <person name="Basile A."/>
            <person name="Luo G."/>
            <person name="Schluter A."/>
            <person name="Konstantinidis K.T."/>
            <person name="Angelidaki I."/>
        </authorList>
    </citation>
    <scope>NUCLEOTIDE SEQUENCE [LARGE SCALE GENOMIC DNA]</scope>
    <source>
        <strain evidence="12">AS27yjCOA_65</strain>
    </source>
</reference>
<evidence type="ECO:0000256" key="1">
    <source>
        <dbReference type="ARBA" id="ARBA00000491"/>
    </source>
</evidence>
<dbReference type="PANTHER" id="PTHR43345:SF5">
    <property type="entry name" value="3-ISOPROPYLMALATE DEHYDRATASE SMALL SUBUNIT"/>
    <property type="match status" value="1"/>
</dbReference>
<evidence type="ECO:0000313" key="13">
    <source>
        <dbReference type="Proteomes" id="UP000524246"/>
    </source>
</evidence>
<dbReference type="InterPro" id="IPR000573">
    <property type="entry name" value="AconitaseA/IPMdHydase_ssu_swvl"/>
</dbReference>
<dbReference type="GO" id="GO:0009098">
    <property type="term" value="P:L-leucine biosynthetic process"/>
    <property type="evidence" value="ECO:0007669"/>
    <property type="project" value="UniProtKB-KW"/>
</dbReference>
<evidence type="ECO:0000256" key="9">
    <source>
        <dbReference type="ARBA" id="ARBA00023239"/>
    </source>
</evidence>
<feature type="non-terminal residue" evidence="12">
    <location>
        <position position="1"/>
    </location>
</feature>
<organism evidence="12 13">
    <name type="scientific">SAR324 cluster bacterium</name>
    <dbReference type="NCBI Taxonomy" id="2024889"/>
    <lineage>
        <taxon>Bacteria</taxon>
        <taxon>Deltaproteobacteria</taxon>
        <taxon>SAR324 cluster</taxon>
    </lineage>
</organism>
<keyword evidence="9" id="KW-0456">Lyase</keyword>
<evidence type="ECO:0000256" key="8">
    <source>
        <dbReference type="ARBA" id="ARBA00022605"/>
    </source>
</evidence>
<sequence>EHAVWALLAGGIKVVIAGSFADIFYSNSAKNGLFLISLPKKDLLEIIEKVSEENLELIVDLPSQIVQLPKVSSYSFEVDAFRKYCFMEGVDELDYILSEKEKLKTYWASVERRSFLNGS</sequence>
<evidence type="ECO:0000256" key="2">
    <source>
        <dbReference type="ARBA" id="ARBA00002695"/>
    </source>
</evidence>
<accession>A0A7X9FRF6</accession>
<feature type="domain" description="Aconitase A/isopropylmalate dehydratase small subunit swivel" evidence="11">
    <location>
        <begin position="1"/>
        <end position="40"/>
    </location>
</feature>
<comment type="pathway">
    <text evidence="3">Amino-acid biosynthesis; L-leucine biosynthesis; L-leucine from 3-methyl-2-oxobutanoate: step 2/4.</text>
</comment>
<keyword evidence="10" id="KW-0100">Branched-chain amino acid biosynthesis</keyword>
<comment type="subunit">
    <text evidence="5">Heterodimer of LeuC and LeuD.</text>
</comment>
<evidence type="ECO:0000256" key="4">
    <source>
        <dbReference type="ARBA" id="ARBA00009845"/>
    </source>
</evidence>
<dbReference type="Gene3D" id="3.20.19.10">
    <property type="entry name" value="Aconitase, domain 4"/>
    <property type="match status" value="1"/>
</dbReference>
<name>A0A7X9FRF6_9DELT</name>
<dbReference type="InterPro" id="IPR050075">
    <property type="entry name" value="LeuD"/>
</dbReference>
<evidence type="ECO:0000313" key="12">
    <source>
        <dbReference type="EMBL" id="NMC62961.1"/>
    </source>
</evidence>
<dbReference type="GO" id="GO:0003861">
    <property type="term" value="F:3-isopropylmalate dehydratase activity"/>
    <property type="evidence" value="ECO:0007669"/>
    <property type="project" value="UniProtKB-EC"/>
</dbReference>
<evidence type="ECO:0000259" key="11">
    <source>
        <dbReference type="Pfam" id="PF00694"/>
    </source>
</evidence>
<dbReference type="Pfam" id="PF00694">
    <property type="entry name" value="Aconitase_C"/>
    <property type="match status" value="1"/>
</dbReference>
<dbReference type="SUPFAM" id="SSF52016">
    <property type="entry name" value="LeuD/IlvD-like"/>
    <property type="match status" value="1"/>
</dbReference>
<evidence type="ECO:0000256" key="6">
    <source>
        <dbReference type="ARBA" id="ARBA00011998"/>
    </source>
</evidence>
<comment type="function">
    <text evidence="2">Catalyzes the isomerization between 2-isopropylmalate and 3-isopropylmalate, via the formation of 2-isopropylmaleate.</text>
</comment>
<comment type="similarity">
    <text evidence="4">Belongs to the LeuD family. LeuD type 1 subfamily.</text>
</comment>
<dbReference type="EMBL" id="JAAZON010000323">
    <property type="protein sequence ID" value="NMC62961.1"/>
    <property type="molecule type" value="Genomic_DNA"/>
</dbReference>
<comment type="catalytic activity">
    <reaction evidence="1">
        <text>(2R,3S)-3-isopropylmalate = (2S)-2-isopropylmalate</text>
        <dbReference type="Rhea" id="RHEA:32287"/>
        <dbReference type="ChEBI" id="CHEBI:1178"/>
        <dbReference type="ChEBI" id="CHEBI:35121"/>
        <dbReference type="EC" id="4.2.1.33"/>
    </reaction>
</comment>
<keyword evidence="8" id="KW-0028">Amino-acid biosynthesis</keyword>
<dbReference type="EC" id="4.2.1.33" evidence="6"/>